<evidence type="ECO:0000313" key="1">
    <source>
        <dbReference type="EMBL" id="KAK4008569.1"/>
    </source>
</evidence>
<reference evidence="1 2" key="1">
    <citation type="journal article" date="2023" name="Nucleic Acids Res.">
        <title>The hologenome of Daphnia magna reveals possible DNA methylation and microbiome-mediated evolution of the host genome.</title>
        <authorList>
            <person name="Chaturvedi A."/>
            <person name="Li X."/>
            <person name="Dhandapani V."/>
            <person name="Marshall H."/>
            <person name="Kissane S."/>
            <person name="Cuenca-Cambronero M."/>
            <person name="Asole G."/>
            <person name="Calvet F."/>
            <person name="Ruiz-Romero M."/>
            <person name="Marangio P."/>
            <person name="Guigo R."/>
            <person name="Rago D."/>
            <person name="Mirbahai L."/>
            <person name="Eastwood N."/>
            <person name="Colbourne J.K."/>
            <person name="Zhou J."/>
            <person name="Mallon E."/>
            <person name="Orsini L."/>
        </authorList>
    </citation>
    <scope>NUCLEOTIDE SEQUENCE [LARGE SCALE GENOMIC DNA]</scope>
    <source>
        <strain evidence="1">LRV0_1</strain>
    </source>
</reference>
<organism evidence="1 2">
    <name type="scientific">Daphnia magna</name>
    <dbReference type="NCBI Taxonomy" id="35525"/>
    <lineage>
        <taxon>Eukaryota</taxon>
        <taxon>Metazoa</taxon>
        <taxon>Ecdysozoa</taxon>
        <taxon>Arthropoda</taxon>
        <taxon>Crustacea</taxon>
        <taxon>Branchiopoda</taxon>
        <taxon>Diplostraca</taxon>
        <taxon>Cladocera</taxon>
        <taxon>Anomopoda</taxon>
        <taxon>Daphniidae</taxon>
        <taxon>Daphnia</taxon>
    </lineage>
</organism>
<dbReference type="EMBL" id="JAOYFB010000002">
    <property type="protein sequence ID" value="KAK4008569.1"/>
    <property type="molecule type" value="Genomic_DNA"/>
</dbReference>
<comment type="caution">
    <text evidence="1">The sequence shown here is derived from an EMBL/GenBank/DDBJ whole genome shotgun (WGS) entry which is preliminary data.</text>
</comment>
<gene>
    <name evidence="1" type="ORF">OUZ56_013705</name>
</gene>
<sequence>MKVIWKNRNSRHYYYSPLLRMCYVELELFHVTYAFHTYILDASVFQNKIDTQTTTSVKTCVWPICCGSWGRVPLKNTKPPFKKKNYKGLYNKLLFRGLKHSTSHVLYSSLSITTREGLYRAVRLNAWAYMIVLNISSRLQQ</sequence>
<protein>
    <submittedName>
        <fullName evidence="1">Uncharacterized protein</fullName>
    </submittedName>
</protein>
<keyword evidence="2" id="KW-1185">Reference proteome</keyword>
<dbReference type="Proteomes" id="UP001234178">
    <property type="component" value="Unassembled WGS sequence"/>
</dbReference>
<name>A0ABQ9Z6P3_9CRUS</name>
<accession>A0ABQ9Z6P3</accession>
<proteinExistence type="predicted"/>
<evidence type="ECO:0000313" key="2">
    <source>
        <dbReference type="Proteomes" id="UP001234178"/>
    </source>
</evidence>